<keyword evidence="5 8" id="KW-0812">Transmembrane</keyword>
<dbReference type="InterPro" id="IPR004761">
    <property type="entry name" value="Spore_GerAB"/>
</dbReference>
<dbReference type="RefSeq" id="WP_244741024.1">
    <property type="nucleotide sequence ID" value="NZ_CP095071.1"/>
</dbReference>
<evidence type="ECO:0000256" key="7">
    <source>
        <dbReference type="ARBA" id="ARBA00023136"/>
    </source>
</evidence>
<evidence type="ECO:0000256" key="6">
    <source>
        <dbReference type="ARBA" id="ARBA00022989"/>
    </source>
</evidence>
<proteinExistence type="inferred from homology"/>
<dbReference type="Pfam" id="PF03845">
    <property type="entry name" value="Spore_permease"/>
    <property type="match status" value="1"/>
</dbReference>
<evidence type="ECO:0000313" key="10">
    <source>
        <dbReference type="Proteomes" id="UP000831537"/>
    </source>
</evidence>
<evidence type="ECO:0000256" key="8">
    <source>
        <dbReference type="SAM" id="Phobius"/>
    </source>
</evidence>
<keyword evidence="10" id="KW-1185">Reference proteome</keyword>
<evidence type="ECO:0000313" key="9">
    <source>
        <dbReference type="EMBL" id="UOQ83815.1"/>
    </source>
</evidence>
<name>A0ABY4GHK6_9BACI</name>
<sequence length="362" mass="41671">MQNKGLLRLKEILAMTLIIVGIKLSDSTSSLMSQQAQNGFWIIPLISFVCIFPGFLLMLYLLKKYKDKNLVELIETIIGKWAGKIICLLLFIFAFLTLTLDSRNYVEQIKQLYFQESPTDIVYYIFFIVVFLGAKKGFEVIGFTSWITLFFIKAAALIVFILITGDMVLQRVFPIFGQGLSILLTEGVKKASVFAELFFLLIAYQSAKSTSMFRKGTIIASIIGLFEILLFFFIYVCVFDYNSIKKIAFPYHDITQFVNLGQFFTNIETFFMVFWLLAAFLKFIIFVYITSWIFGEIFAIRNFEPLLLPFSFLVVMIGLIPLNSVINELVLRETLLTVMSPFFIVLPFILWSIAFFKGDLKQ</sequence>
<keyword evidence="7 8" id="KW-0472">Membrane</keyword>
<feature type="transmembrane region" description="Helical" evidence="8">
    <location>
        <begin position="121"/>
        <end position="138"/>
    </location>
</feature>
<keyword evidence="3" id="KW-0813">Transport</keyword>
<feature type="transmembrane region" description="Helical" evidence="8">
    <location>
        <begin position="306"/>
        <end position="326"/>
    </location>
</feature>
<keyword evidence="6 8" id="KW-1133">Transmembrane helix</keyword>
<feature type="transmembrane region" description="Helical" evidence="8">
    <location>
        <begin position="270"/>
        <end position="294"/>
    </location>
</feature>
<organism evidence="9 10">
    <name type="scientific">Gracilibacillus salinarum</name>
    <dbReference type="NCBI Taxonomy" id="2932255"/>
    <lineage>
        <taxon>Bacteria</taxon>
        <taxon>Bacillati</taxon>
        <taxon>Bacillota</taxon>
        <taxon>Bacilli</taxon>
        <taxon>Bacillales</taxon>
        <taxon>Bacillaceae</taxon>
        <taxon>Gracilibacillus</taxon>
    </lineage>
</organism>
<comment type="similarity">
    <text evidence="2">Belongs to the amino acid-polyamine-organocation (APC) superfamily. Spore germination protein (SGP) (TC 2.A.3.9) family.</text>
</comment>
<feature type="transmembrane region" description="Helical" evidence="8">
    <location>
        <begin position="338"/>
        <end position="356"/>
    </location>
</feature>
<dbReference type="NCBIfam" id="TIGR00912">
    <property type="entry name" value="2A0309"/>
    <property type="match status" value="1"/>
</dbReference>
<dbReference type="EMBL" id="CP095071">
    <property type="protein sequence ID" value="UOQ83815.1"/>
    <property type="molecule type" value="Genomic_DNA"/>
</dbReference>
<feature type="transmembrane region" description="Helical" evidence="8">
    <location>
        <begin position="150"/>
        <end position="169"/>
    </location>
</feature>
<feature type="transmembrane region" description="Helical" evidence="8">
    <location>
        <begin position="216"/>
        <end position="236"/>
    </location>
</feature>
<reference evidence="9 10" key="1">
    <citation type="submission" date="2022-04" db="EMBL/GenBank/DDBJ databases">
        <title>Gracilibacillus sp. isolated from saltern.</title>
        <authorList>
            <person name="Won M."/>
            <person name="Lee C.-M."/>
            <person name="Woen H.-Y."/>
            <person name="Kwon S.-W."/>
        </authorList>
    </citation>
    <scope>NUCLEOTIDE SEQUENCE [LARGE SCALE GENOMIC DNA]</scope>
    <source>
        <strain evidence="9 10">SSPM10-3</strain>
    </source>
</reference>
<feature type="transmembrane region" description="Helical" evidence="8">
    <location>
        <begin position="81"/>
        <end position="101"/>
    </location>
</feature>
<keyword evidence="4" id="KW-0309">Germination</keyword>
<evidence type="ECO:0000256" key="3">
    <source>
        <dbReference type="ARBA" id="ARBA00022448"/>
    </source>
</evidence>
<protein>
    <submittedName>
        <fullName evidence="9">Endospore germination permease</fullName>
    </submittedName>
</protein>
<gene>
    <name evidence="9" type="ORF">MUN87_13755</name>
</gene>
<comment type="subcellular location">
    <subcellularLocation>
        <location evidence="1">Membrane</location>
        <topology evidence="1">Multi-pass membrane protein</topology>
    </subcellularLocation>
</comment>
<evidence type="ECO:0000256" key="2">
    <source>
        <dbReference type="ARBA" id="ARBA00007998"/>
    </source>
</evidence>
<evidence type="ECO:0000256" key="5">
    <source>
        <dbReference type="ARBA" id="ARBA00022692"/>
    </source>
</evidence>
<dbReference type="Proteomes" id="UP000831537">
    <property type="component" value="Chromosome"/>
</dbReference>
<dbReference type="PANTHER" id="PTHR34975">
    <property type="entry name" value="SPORE GERMINATION PROTEIN A2"/>
    <property type="match status" value="1"/>
</dbReference>
<dbReference type="PANTHER" id="PTHR34975:SF2">
    <property type="entry name" value="SPORE GERMINATION PROTEIN A2"/>
    <property type="match status" value="1"/>
</dbReference>
<feature type="transmembrane region" description="Helical" evidence="8">
    <location>
        <begin position="39"/>
        <end position="61"/>
    </location>
</feature>
<evidence type="ECO:0000256" key="4">
    <source>
        <dbReference type="ARBA" id="ARBA00022544"/>
    </source>
</evidence>
<evidence type="ECO:0000256" key="1">
    <source>
        <dbReference type="ARBA" id="ARBA00004141"/>
    </source>
</evidence>
<accession>A0ABY4GHK6</accession>